<sequence length="79" mass="8234">MIMDFPALLKILASQDGSDLYLSTGAPPCAKFNGVLKPLSSETLKPGEVAVGAQGLMDEEQKLEVVRELGMKLAGSLGG</sequence>
<dbReference type="Proteomes" id="UP000274212">
    <property type="component" value="Unassembled WGS sequence"/>
</dbReference>
<proteinExistence type="predicted"/>
<protein>
    <submittedName>
        <fullName evidence="1">Twitching motility protein</fullName>
    </submittedName>
</protein>
<comment type="caution">
    <text evidence="1">The sequence shown here is derived from an EMBL/GenBank/DDBJ whole genome shotgun (WGS) entry which is preliminary data.</text>
</comment>
<feature type="non-terminal residue" evidence="1">
    <location>
        <position position="79"/>
    </location>
</feature>
<evidence type="ECO:0000313" key="2">
    <source>
        <dbReference type="Proteomes" id="UP000274212"/>
    </source>
</evidence>
<dbReference type="Gene3D" id="3.30.450.90">
    <property type="match status" value="1"/>
</dbReference>
<dbReference type="AlphaFoldDB" id="A0A3M5RLJ5"/>
<dbReference type="EMBL" id="RBTT01000118">
    <property type="protein sequence ID" value="RMU09921.1"/>
    <property type="molecule type" value="Genomic_DNA"/>
</dbReference>
<accession>A0A3M5RLJ5</accession>
<name>A0A3M5RLJ5_9PSED</name>
<reference evidence="1 2" key="1">
    <citation type="submission" date="2018-08" db="EMBL/GenBank/DDBJ databases">
        <title>Recombination of ecologically and evolutionarily significant loci maintains genetic cohesion in the Pseudomonas syringae species complex.</title>
        <authorList>
            <person name="Dillon M."/>
            <person name="Thakur S."/>
            <person name="Almeida R.N.D."/>
            <person name="Weir B.S."/>
            <person name="Guttman D.S."/>
        </authorList>
    </citation>
    <scope>NUCLEOTIDE SEQUENCE [LARGE SCALE GENOMIC DNA]</scope>
    <source>
        <strain evidence="1 2">ICMP 9829</strain>
    </source>
</reference>
<evidence type="ECO:0000313" key="1">
    <source>
        <dbReference type="EMBL" id="RMU09921.1"/>
    </source>
</evidence>
<organism evidence="1 2">
    <name type="scientific">Pseudomonas syringae pv. coriandricola</name>
    <dbReference type="NCBI Taxonomy" id="264453"/>
    <lineage>
        <taxon>Bacteria</taxon>
        <taxon>Pseudomonadati</taxon>
        <taxon>Pseudomonadota</taxon>
        <taxon>Gammaproteobacteria</taxon>
        <taxon>Pseudomonadales</taxon>
        <taxon>Pseudomonadaceae</taxon>
        <taxon>Pseudomonas</taxon>
    </lineage>
</organism>
<gene>
    <name evidence="1" type="ORF">ALP36_05382</name>
</gene>